<dbReference type="InterPro" id="IPR017904">
    <property type="entry name" value="ADF/Cofilin"/>
</dbReference>
<dbReference type="Pfam" id="PF00241">
    <property type="entry name" value="Cofilin_ADF"/>
    <property type="match status" value="1"/>
</dbReference>
<dbReference type="GO" id="GO:0015629">
    <property type="term" value="C:actin cytoskeleton"/>
    <property type="evidence" value="ECO:0007669"/>
    <property type="project" value="InterPro"/>
</dbReference>
<dbReference type="GO" id="GO:0003779">
    <property type="term" value="F:actin binding"/>
    <property type="evidence" value="ECO:0007669"/>
    <property type="project" value="UniProtKB-KW"/>
</dbReference>
<name>A0AAE1BE24_9GAST</name>
<accession>A0AAE1BE24</accession>
<organism evidence="4 5">
    <name type="scientific">Elysia crispata</name>
    <name type="common">lettuce slug</name>
    <dbReference type="NCBI Taxonomy" id="231223"/>
    <lineage>
        <taxon>Eukaryota</taxon>
        <taxon>Metazoa</taxon>
        <taxon>Spiralia</taxon>
        <taxon>Lophotrochozoa</taxon>
        <taxon>Mollusca</taxon>
        <taxon>Gastropoda</taxon>
        <taxon>Heterobranchia</taxon>
        <taxon>Euthyneura</taxon>
        <taxon>Panpulmonata</taxon>
        <taxon>Sacoglossa</taxon>
        <taxon>Placobranchoidea</taxon>
        <taxon>Plakobranchidae</taxon>
        <taxon>Elysia</taxon>
    </lineage>
</organism>
<evidence type="ECO:0000313" key="4">
    <source>
        <dbReference type="EMBL" id="KAK3804427.1"/>
    </source>
</evidence>
<dbReference type="PANTHER" id="PTHR11913">
    <property type="entry name" value="COFILIN-RELATED"/>
    <property type="match status" value="1"/>
</dbReference>
<dbReference type="Proteomes" id="UP001283361">
    <property type="component" value="Unassembled WGS sequence"/>
</dbReference>
<dbReference type="GO" id="GO:0030042">
    <property type="term" value="P:actin filament depolymerization"/>
    <property type="evidence" value="ECO:0007669"/>
    <property type="project" value="InterPro"/>
</dbReference>
<dbReference type="PROSITE" id="PS51263">
    <property type="entry name" value="ADF_H"/>
    <property type="match status" value="1"/>
</dbReference>
<dbReference type="AlphaFoldDB" id="A0AAE1BE24"/>
<evidence type="ECO:0000256" key="2">
    <source>
        <dbReference type="ARBA" id="ARBA00023203"/>
    </source>
</evidence>
<comment type="caution">
    <text evidence="4">The sequence shown here is derived from an EMBL/GenBank/DDBJ whole genome shotgun (WGS) entry which is preliminary data.</text>
</comment>
<protein>
    <recommendedName>
        <fullName evidence="3">ADF-H domain-containing protein</fullName>
    </recommendedName>
</protein>
<keyword evidence="2" id="KW-0009">Actin-binding</keyword>
<dbReference type="SUPFAM" id="SSF55753">
    <property type="entry name" value="Actin depolymerizing proteins"/>
    <property type="match status" value="1"/>
</dbReference>
<reference evidence="4" key="1">
    <citation type="journal article" date="2023" name="G3 (Bethesda)">
        <title>A reference genome for the long-term kleptoplast-retaining sea slug Elysia crispata morphotype clarki.</title>
        <authorList>
            <person name="Eastman K.E."/>
            <person name="Pendleton A.L."/>
            <person name="Shaikh M.A."/>
            <person name="Suttiyut T."/>
            <person name="Ogas R."/>
            <person name="Tomko P."/>
            <person name="Gavelis G."/>
            <person name="Widhalm J.R."/>
            <person name="Wisecaver J.H."/>
        </authorList>
    </citation>
    <scope>NUCLEOTIDE SEQUENCE</scope>
    <source>
        <strain evidence="4">ECLA1</strain>
    </source>
</reference>
<gene>
    <name evidence="4" type="ORF">RRG08_006726</name>
</gene>
<evidence type="ECO:0000313" key="5">
    <source>
        <dbReference type="Proteomes" id="UP001283361"/>
    </source>
</evidence>
<proteinExistence type="inferred from homology"/>
<dbReference type="CDD" id="cd11286">
    <property type="entry name" value="ADF_cofilin_like"/>
    <property type="match status" value="1"/>
</dbReference>
<comment type="similarity">
    <text evidence="1">Belongs to the actin-binding proteins ADF family.</text>
</comment>
<dbReference type="InterPro" id="IPR002108">
    <property type="entry name" value="ADF-H"/>
</dbReference>
<dbReference type="EMBL" id="JAWDGP010000015">
    <property type="protein sequence ID" value="KAK3804427.1"/>
    <property type="molecule type" value="Genomic_DNA"/>
</dbReference>
<feature type="domain" description="ADF-H" evidence="3">
    <location>
        <begin position="2"/>
        <end position="146"/>
    </location>
</feature>
<dbReference type="SMART" id="SM00102">
    <property type="entry name" value="ADF"/>
    <property type="match status" value="1"/>
</dbReference>
<dbReference type="InterPro" id="IPR029006">
    <property type="entry name" value="ADF-H/Gelsolin-like_dom_sf"/>
</dbReference>
<dbReference type="Gene3D" id="3.40.20.10">
    <property type="entry name" value="Severin"/>
    <property type="match status" value="1"/>
</dbReference>
<sequence>MASGVKIVDDVKQIFSNVSINSSSKKSEKLKFGIFKFTDDLTQIIPETCGSKKTENWEYDNLIQNLLPANDVRYVAYDFEFLKMDGTPSSKVILISWCPETSPIKKKMLCASSFNALKAALGSPEKYLEGDCCSERVATSSMQGLQTGPAFIHV</sequence>
<evidence type="ECO:0000256" key="1">
    <source>
        <dbReference type="ARBA" id="ARBA00006844"/>
    </source>
</evidence>
<keyword evidence="5" id="KW-1185">Reference proteome</keyword>
<evidence type="ECO:0000259" key="3">
    <source>
        <dbReference type="PROSITE" id="PS51263"/>
    </source>
</evidence>